<gene>
    <name evidence="2" type="ORF">T02_15421</name>
</gene>
<dbReference type="AlphaFoldDB" id="A0A0V1KLC6"/>
<comment type="caution">
    <text evidence="2">The sequence shown here is derived from an EMBL/GenBank/DDBJ whole genome shotgun (WGS) entry which is preliminary data.</text>
</comment>
<dbReference type="EMBL" id="JYDW01000481">
    <property type="protein sequence ID" value="KRZ48051.1"/>
    <property type="molecule type" value="Genomic_DNA"/>
</dbReference>
<dbReference type="Proteomes" id="UP000054721">
    <property type="component" value="Unassembled WGS sequence"/>
</dbReference>
<protein>
    <submittedName>
        <fullName evidence="2">Uncharacterized protein</fullName>
    </submittedName>
</protein>
<keyword evidence="3" id="KW-1185">Reference proteome</keyword>
<evidence type="ECO:0000313" key="2">
    <source>
        <dbReference type="EMBL" id="KRZ48051.1"/>
    </source>
</evidence>
<feature type="region of interest" description="Disordered" evidence="1">
    <location>
        <begin position="23"/>
        <end position="69"/>
    </location>
</feature>
<accession>A0A0V1KLC6</accession>
<proteinExistence type="predicted"/>
<organism evidence="2 3">
    <name type="scientific">Trichinella nativa</name>
    <dbReference type="NCBI Taxonomy" id="6335"/>
    <lineage>
        <taxon>Eukaryota</taxon>
        <taxon>Metazoa</taxon>
        <taxon>Ecdysozoa</taxon>
        <taxon>Nematoda</taxon>
        <taxon>Enoplea</taxon>
        <taxon>Dorylaimia</taxon>
        <taxon>Trichinellida</taxon>
        <taxon>Trichinellidae</taxon>
        <taxon>Trichinella</taxon>
    </lineage>
</organism>
<name>A0A0V1KLC6_9BILA</name>
<reference evidence="2 3" key="1">
    <citation type="submission" date="2015-05" db="EMBL/GenBank/DDBJ databases">
        <title>Evolution of Trichinella species and genotypes.</title>
        <authorList>
            <person name="Korhonen P.K."/>
            <person name="Edoardo P."/>
            <person name="Giuseppe L.R."/>
            <person name="Gasser R.B."/>
        </authorList>
    </citation>
    <scope>NUCLEOTIDE SEQUENCE [LARGE SCALE GENOMIC DNA]</scope>
    <source>
        <strain evidence="2">ISS10</strain>
    </source>
</reference>
<evidence type="ECO:0000313" key="3">
    <source>
        <dbReference type="Proteomes" id="UP000054721"/>
    </source>
</evidence>
<sequence>MRLGEHLTGLASPVWMAWRTTSARGPRPTWATRPLTPSGLPPGLIDPCRSTPAHRGASSPWLPALRGEP</sequence>
<evidence type="ECO:0000256" key="1">
    <source>
        <dbReference type="SAM" id="MobiDB-lite"/>
    </source>
</evidence>